<dbReference type="SUPFAM" id="SSF101852">
    <property type="entry name" value="Bacterial fluorinating enzyme, C-terminal domain"/>
    <property type="match status" value="1"/>
</dbReference>
<evidence type="ECO:0000256" key="2">
    <source>
        <dbReference type="ARBA" id="ARBA00024035"/>
    </source>
</evidence>
<dbReference type="PIRSF" id="PIRSF006779">
    <property type="entry name" value="UCP006779"/>
    <property type="match status" value="1"/>
</dbReference>
<comment type="similarity">
    <text evidence="2">Belongs to the SAM hydrolase / SAM-dependent halogenase family.</text>
</comment>
<gene>
    <name evidence="5" type="ORF">HOP12_14020</name>
</gene>
<accession>A0A849SKY9</accession>
<evidence type="ECO:0000259" key="3">
    <source>
        <dbReference type="Pfam" id="PF01887"/>
    </source>
</evidence>
<reference evidence="5 6" key="1">
    <citation type="submission" date="2020-04" db="EMBL/GenBank/DDBJ databases">
        <title>Metagenomic profiling of ammonia- and methane-oxidizing microorganisms in a Dutch drinking water treatment plant.</title>
        <authorList>
            <person name="Poghosyan L."/>
            <person name="Leucker S."/>
        </authorList>
    </citation>
    <scope>NUCLEOTIDE SEQUENCE [LARGE SCALE GENOMIC DNA]</scope>
    <source>
        <strain evidence="5">S-RSF-IL-03</strain>
    </source>
</reference>
<name>A0A849SKY9_UNCEI</name>
<evidence type="ECO:0000313" key="6">
    <source>
        <dbReference type="Proteomes" id="UP000580839"/>
    </source>
</evidence>
<feature type="domain" description="S-adenosyl-l-methionine hydroxide adenosyltransferase C-terminal" evidence="4">
    <location>
        <begin position="173"/>
        <end position="260"/>
    </location>
</feature>
<feature type="domain" description="S-adenosyl-l-methionine hydroxide adenosyltransferase N-terminal" evidence="3">
    <location>
        <begin position="6"/>
        <end position="150"/>
    </location>
</feature>
<dbReference type="Pfam" id="PF20257">
    <property type="entry name" value="SAM_HAT_C"/>
    <property type="match status" value="1"/>
</dbReference>
<evidence type="ECO:0000256" key="1">
    <source>
        <dbReference type="ARBA" id="ARBA00022691"/>
    </source>
</evidence>
<dbReference type="InterPro" id="IPR023228">
    <property type="entry name" value="SAM_OH_AdoTrfase_N_sf"/>
</dbReference>
<dbReference type="Proteomes" id="UP000580839">
    <property type="component" value="Unassembled WGS sequence"/>
</dbReference>
<dbReference type="SUPFAM" id="SSF102522">
    <property type="entry name" value="Bacterial fluorinating enzyme, N-terminal domain"/>
    <property type="match status" value="1"/>
</dbReference>
<comment type="caution">
    <text evidence="5">The sequence shown here is derived from an EMBL/GenBank/DDBJ whole genome shotgun (WGS) entry which is preliminary data.</text>
</comment>
<proteinExistence type="inferred from homology"/>
<organism evidence="5 6">
    <name type="scientific">Eiseniibacteriota bacterium</name>
    <dbReference type="NCBI Taxonomy" id="2212470"/>
    <lineage>
        <taxon>Bacteria</taxon>
        <taxon>Candidatus Eiseniibacteriota</taxon>
    </lineage>
</organism>
<dbReference type="AlphaFoldDB" id="A0A849SKY9"/>
<dbReference type="InterPro" id="IPR023227">
    <property type="entry name" value="SAM_OH_AdoTrfase_C_sf"/>
</dbReference>
<dbReference type="Pfam" id="PF01887">
    <property type="entry name" value="SAM_HAT_N"/>
    <property type="match status" value="1"/>
</dbReference>
<dbReference type="PANTHER" id="PTHR35092">
    <property type="entry name" value="CHLORINASE MJ1651"/>
    <property type="match status" value="1"/>
</dbReference>
<dbReference type="Gene3D" id="3.40.50.10790">
    <property type="entry name" value="S-adenosyl-l-methionine hydroxide adenosyltransferase, N-terminal"/>
    <property type="match status" value="1"/>
</dbReference>
<dbReference type="InterPro" id="IPR046469">
    <property type="entry name" value="SAM_HAT_N"/>
</dbReference>
<evidence type="ECO:0000259" key="4">
    <source>
        <dbReference type="Pfam" id="PF20257"/>
    </source>
</evidence>
<keyword evidence="1" id="KW-0949">S-adenosyl-L-methionine</keyword>
<dbReference type="Gene3D" id="2.40.30.90">
    <property type="entry name" value="Bacterial fluorinating enzyme like"/>
    <property type="match status" value="1"/>
</dbReference>
<sequence>MNRPLVTFTSDFGLDDWFVGVVRGVLHSGCPEAHVVDITHSIPPGDIERAVFVVNAAARDFPPGTVHLVVVDPGVGTARRGLVVRAHNQIFVGPDNGVLESALGASDPEVHSITNESLFRPSVSATFHGRDVFAPIAAALAGGAPLAEMGPRIVDPLRFPEPKPERRAGELVGRIMFVDRFGNLLTNLKPADIQNAYPDTAKGSFEIVAGGLAIRGLQRTYGDAPFGSLVAVLGSSGRLEIAQVGGSASHRLGLTVRDEVHVKLVG</sequence>
<evidence type="ECO:0000313" key="5">
    <source>
        <dbReference type="EMBL" id="NOT35256.1"/>
    </source>
</evidence>
<dbReference type="InterPro" id="IPR046470">
    <property type="entry name" value="SAM_HAT_C"/>
</dbReference>
<dbReference type="EMBL" id="JABFRW010000183">
    <property type="protein sequence ID" value="NOT35256.1"/>
    <property type="molecule type" value="Genomic_DNA"/>
</dbReference>
<dbReference type="PANTHER" id="PTHR35092:SF1">
    <property type="entry name" value="CHLORINASE MJ1651"/>
    <property type="match status" value="1"/>
</dbReference>
<dbReference type="InterPro" id="IPR002747">
    <property type="entry name" value="SAM_OH_AdoTrfase"/>
</dbReference>
<protein>
    <submittedName>
        <fullName evidence="5">SAM-dependent chlorinase/fluorinase</fullName>
    </submittedName>
</protein>